<dbReference type="RefSeq" id="WP_119359705.1">
    <property type="nucleotide sequence ID" value="NZ_QWKZ01000024.1"/>
</dbReference>
<dbReference type="EC" id="2.5.1.54" evidence="4"/>
<dbReference type="GO" id="GO:0003849">
    <property type="term" value="F:3-deoxy-7-phosphoheptulonate synthase activity"/>
    <property type="evidence" value="ECO:0007669"/>
    <property type="project" value="UniProtKB-EC"/>
</dbReference>
<evidence type="ECO:0000259" key="3">
    <source>
        <dbReference type="Pfam" id="PF18152"/>
    </source>
</evidence>
<dbReference type="NCBIfam" id="TIGR01361">
    <property type="entry name" value="DAHP_synth_Bsub"/>
    <property type="match status" value="1"/>
</dbReference>
<dbReference type="EMBL" id="QWKZ01000024">
    <property type="protein sequence ID" value="RIH87229.1"/>
    <property type="molecule type" value="Genomic_DNA"/>
</dbReference>
<evidence type="ECO:0000313" key="5">
    <source>
        <dbReference type="Proteomes" id="UP000265800"/>
    </source>
</evidence>
<dbReference type="Gene3D" id="3.30.70.1140">
    <property type="entry name" value="Phospho-2-dehydro-3-deoxyheptonate aldolase, domain 1"/>
    <property type="match status" value="1"/>
</dbReference>
<feature type="domain" description="DAHP synthetase I/KDSA" evidence="2">
    <location>
        <begin position="90"/>
        <end position="323"/>
    </location>
</feature>
<proteinExistence type="predicted"/>
<dbReference type="InterPro" id="IPR013785">
    <property type="entry name" value="Aldolase_TIM"/>
</dbReference>
<name>A0A399EVW5_9DEIN</name>
<dbReference type="AlphaFoldDB" id="A0A399EVW5"/>
<reference evidence="4 5" key="1">
    <citation type="submission" date="2018-08" db="EMBL/GenBank/DDBJ databases">
        <title>Meiothermus luteus KCTC 52599 genome sequencing project.</title>
        <authorList>
            <person name="Da Costa M.S."/>
            <person name="Albuquerque L."/>
            <person name="Raposo P."/>
            <person name="Froufe H.J.C."/>
            <person name="Barroso C.S."/>
            <person name="Egas C."/>
        </authorList>
    </citation>
    <scope>NUCLEOTIDE SEQUENCE [LARGE SCALE GENOMIC DNA]</scope>
    <source>
        <strain evidence="4 5">KCTC 52599</strain>
    </source>
</reference>
<dbReference type="OrthoDB" id="9780456at2"/>
<organism evidence="4 5">
    <name type="scientific">Meiothermus luteus</name>
    <dbReference type="NCBI Taxonomy" id="2026184"/>
    <lineage>
        <taxon>Bacteria</taxon>
        <taxon>Thermotogati</taxon>
        <taxon>Deinococcota</taxon>
        <taxon>Deinococci</taxon>
        <taxon>Thermales</taxon>
        <taxon>Thermaceae</taxon>
        <taxon>Meiothermus</taxon>
    </lineage>
</organism>
<dbReference type="Proteomes" id="UP000265800">
    <property type="component" value="Unassembled WGS sequence"/>
</dbReference>
<accession>A0A399EVW5</accession>
<dbReference type="SUPFAM" id="SSF51569">
    <property type="entry name" value="Aldolase"/>
    <property type="match status" value="1"/>
</dbReference>
<dbReference type="InterPro" id="IPR041071">
    <property type="entry name" value="DAHP_snth_FXD"/>
</dbReference>
<evidence type="ECO:0000259" key="2">
    <source>
        <dbReference type="Pfam" id="PF00793"/>
    </source>
</evidence>
<feature type="domain" description="DAHP synthase ferredoxin-like" evidence="3">
    <location>
        <begin position="1"/>
        <end position="68"/>
    </location>
</feature>
<protein>
    <submittedName>
        <fullName evidence="4">Phospho-2-dehydro-3-deoxyheptonate aldolase</fullName>
        <ecNumber evidence="4">2.5.1.54</ecNumber>
    </submittedName>
</protein>
<dbReference type="InterPro" id="IPR052899">
    <property type="entry name" value="Class-I_DAHP_synthase"/>
</dbReference>
<evidence type="ECO:0000313" key="4">
    <source>
        <dbReference type="EMBL" id="RIH87229.1"/>
    </source>
</evidence>
<comment type="caution">
    <text evidence="4">The sequence shown here is derived from an EMBL/GenBank/DDBJ whole genome shotgun (WGS) entry which is preliminary data.</text>
</comment>
<dbReference type="NCBIfam" id="NF009239">
    <property type="entry name" value="PRK12595.1"/>
    <property type="match status" value="1"/>
</dbReference>
<dbReference type="GO" id="GO:0016832">
    <property type="term" value="F:aldehyde-lyase activity"/>
    <property type="evidence" value="ECO:0007669"/>
    <property type="project" value="InterPro"/>
</dbReference>
<dbReference type="InterPro" id="IPR006268">
    <property type="entry name" value="DAHP_syn_2"/>
</dbReference>
<evidence type="ECO:0000256" key="1">
    <source>
        <dbReference type="ARBA" id="ARBA00022679"/>
    </source>
</evidence>
<gene>
    <name evidence="4" type="primary">aroF_1</name>
    <name evidence="4" type="ORF">Mlute_01044</name>
</gene>
<dbReference type="PANTHER" id="PTHR43018">
    <property type="entry name" value="PHOSPHO-2-DEHYDRO-3-DEOXYHEPTONATE ALDOLASE"/>
    <property type="match status" value="1"/>
</dbReference>
<dbReference type="Pfam" id="PF00793">
    <property type="entry name" value="DAHP_synth_1"/>
    <property type="match status" value="1"/>
</dbReference>
<dbReference type="InterPro" id="IPR006218">
    <property type="entry name" value="DAHP1/KDSA"/>
</dbReference>
<keyword evidence="5" id="KW-1185">Reference proteome</keyword>
<dbReference type="Gene3D" id="3.20.20.70">
    <property type="entry name" value="Aldolase class I"/>
    <property type="match status" value="1"/>
</dbReference>
<sequence>MLIILKHGTGPKEIEAVVEEVRRVGYRPHVSEGEHTTLIGAIGKGPTPELIEHFRALEPVQDVIPISKPYKLASLEVSPRPTVLRFPTGATGGGEVMVAAGPCGVESLEQTLTAARYVKQHGAQMLRGGAFKPRTSPYSFQGLGEAGLEILAQARQATGLPVVTEVVSPEQVDLVAAYADVLQIGARNAQNFALLQAAGQSGRPVLLKRGMSMTLEEFLMSAEYVLAQGNMRVILVERGIRTFERSTRFTLDVSAVPVLKSLTHLPVWIDPSHAAGKRDWVTALALAGLAAGADGLIVETHPEPEKAQSDAAQQLNEAQFTEMMSRIKALLPALGRRLSQPLEMV</sequence>
<dbReference type="Pfam" id="PF18152">
    <property type="entry name" value="DAHP_snth_FXD"/>
    <property type="match status" value="1"/>
</dbReference>
<dbReference type="GO" id="GO:0009073">
    <property type="term" value="P:aromatic amino acid family biosynthetic process"/>
    <property type="evidence" value="ECO:0007669"/>
    <property type="project" value="InterPro"/>
</dbReference>
<dbReference type="NCBIfam" id="NF006421">
    <property type="entry name" value="PRK08673.1"/>
    <property type="match status" value="1"/>
</dbReference>
<dbReference type="PANTHER" id="PTHR43018:SF2">
    <property type="entry name" value="PHOSPHO-2-DEHYDRO-3-DEOXYHEPTONATE ALDOLASE"/>
    <property type="match status" value="1"/>
</dbReference>
<keyword evidence="1 4" id="KW-0808">Transferase</keyword>